<dbReference type="GO" id="GO:0005737">
    <property type="term" value="C:cytoplasm"/>
    <property type="evidence" value="ECO:0007669"/>
    <property type="project" value="TreeGrafter"/>
</dbReference>
<dbReference type="GO" id="GO:0005525">
    <property type="term" value="F:GTP binding"/>
    <property type="evidence" value="ECO:0007669"/>
    <property type="project" value="UniProtKB-KW"/>
</dbReference>
<dbReference type="PANTHER" id="PTHR30314">
    <property type="entry name" value="CELL DIVISION PROTEIN FTSZ-RELATED"/>
    <property type="match status" value="1"/>
</dbReference>
<dbReference type="GO" id="GO:0051301">
    <property type="term" value="P:cell division"/>
    <property type="evidence" value="ECO:0007669"/>
    <property type="project" value="TreeGrafter"/>
</dbReference>
<dbReference type="EMBL" id="JAACVF010000075">
    <property type="protein sequence ID" value="NCN65029.1"/>
    <property type="molecule type" value="Genomic_DNA"/>
</dbReference>
<dbReference type="GO" id="GO:0007017">
    <property type="term" value="P:microtubule-based process"/>
    <property type="evidence" value="ECO:0007669"/>
    <property type="project" value="InterPro"/>
</dbReference>
<evidence type="ECO:0000313" key="5">
    <source>
        <dbReference type="EMBL" id="NCS91765.1"/>
    </source>
</evidence>
<dbReference type="GO" id="GO:0032153">
    <property type="term" value="C:cell division site"/>
    <property type="evidence" value="ECO:0007669"/>
    <property type="project" value="TreeGrafter"/>
</dbReference>
<keyword evidence="1" id="KW-0547">Nucleotide-binding</keyword>
<proteinExistence type="predicted"/>
<dbReference type="PROSITE" id="PS00227">
    <property type="entry name" value="TUBULIN"/>
    <property type="match status" value="1"/>
</dbReference>
<keyword evidence="2" id="KW-0342">GTP-binding</keyword>
<dbReference type="SMART" id="SM00864">
    <property type="entry name" value="Tubulin"/>
    <property type="match status" value="1"/>
</dbReference>
<comment type="caution">
    <text evidence="5">The sequence shown here is derived from an EMBL/GenBank/DDBJ whole genome shotgun (WGS) entry which is preliminary data.</text>
</comment>
<organism evidence="5 6">
    <name type="scientific">Candidatus Altarchaeum hamiconexum</name>
    <dbReference type="NCBI Taxonomy" id="1803513"/>
    <lineage>
        <taxon>Archaea</taxon>
        <taxon>Candidatus Altarchaeota</taxon>
        <taxon>Candidatus Altiarchaeia</taxon>
        <taxon>Candidatus Altarchaeales</taxon>
        <taxon>Candidatus Altarchaeaceae</taxon>
        <taxon>Candidatus Altarchaeum</taxon>
    </lineage>
</organism>
<evidence type="ECO:0000259" key="3">
    <source>
        <dbReference type="SMART" id="SM00864"/>
    </source>
</evidence>
<dbReference type="Gene3D" id="3.40.50.1440">
    <property type="entry name" value="Tubulin/FtsZ, GTPase domain"/>
    <property type="match status" value="1"/>
</dbReference>
<evidence type="ECO:0000313" key="6">
    <source>
        <dbReference type="Proteomes" id="UP000738826"/>
    </source>
</evidence>
<sequence length="376" mass="41816">MYAFIGVGQGGCGLLDSAFYDKDLFKIAKPIAINSTAKDMKNLKHIKQKHWLGMSKDKGFIDGTTKNLESYLVGGYGQDRTKSKDDAERQHSDLQEKIRYYLETRTAKGKEMAVQFAFLMTSLGGGTGSGLSPTIAKILKDLGIYVIAVLITPAKSEGSLTAKNAVDALNEIYNYADSIILASNEKISYAQNIEALFSRYNDYIARSLVDICEGMTLEQIDPSKFEGNPPVIDMNDFITATSFLDTHKPGFSVIGRASDNVKDMLHYIFPVGGFKEIDAIGLIQQAMLKLSADIDDNVRKNLCLLRLPHQYLTSESRMINTVVVRNFLLEKTELNETHFGISLTKRNLATATLISCHSKKPRDFEMLEESAEKYKG</sequence>
<evidence type="ECO:0000256" key="2">
    <source>
        <dbReference type="ARBA" id="ARBA00023134"/>
    </source>
</evidence>
<protein>
    <recommendedName>
        <fullName evidence="3">Tubulin/FtsZ GTPase domain-containing protein</fullName>
    </recommendedName>
</protein>
<dbReference type="Pfam" id="PF00091">
    <property type="entry name" value="Tubulin"/>
    <property type="match status" value="1"/>
</dbReference>
<dbReference type="AlphaFoldDB" id="A0A8J7YXP2"/>
<dbReference type="GO" id="GO:0005874">
    <property type="term" value="C:microtubule"/>
    <property type="evidence" value="ECO:0007669"/>
    <property type="project" value="InterPro"/>
</dbReference>
<evidence type="ECO:0000256" key="1">
    <source>
        <dbReference type="ARBA" id="ARBA00022741"/>
    </source>
</evidence>
<dbReference type="EMBL" id="JAACQH010000107">
    <property type="protein sequence ID" value="NCS91765.1"/>
    <property type="molecule type" value="Genomic_DNA"/>
</dbReference>
<dbReference type="Proteomes" id="UP000768163">
    <property type="component" value="Unassembled WGS sequence"/>
</dbReference>
<accession>A0A8J7YXP2</accession>
<dbReference type="Proteomes" id="UP000738826">
    <property type="component" value="Unassembled WGS sequence"/>
</dbReference>
<feature type="domain" description="Tubulin/FtsZ GTPase" evidence="3">
    <location>
        <begin position="1"/>
        <end position="219"/>
    </location>
</feature>
<dbReference type="InterPro" id="IPR045061">
    <property type="entry name" value="FtsZ/CetZ"/>
</dbReference>
<dbReference type="PRINTS" id="PR00423">
    <property type="entry name" value="CELLDVISFTSZ"/>
</dbReference>
<dbReference type="InterPro" id="IPR003008">
    <property type="entry name" value="Tubulin_FtsZ_GTPase"/>
</dbReference>
<name>A0A8J7YXP2_9ARCH</name>
<evidence type="ECO:0000313" key="4">
    <source>
        <dbReference type="EMBL" id="NCN65029.1"/>
    </source>
</evidence>
<dbReference type="InterPro" id="IPR017975">
    <property type="entry name" value="Tubulin_CS"/>
</dbReference>
<dbReference type="InterPro" id="IPR036525">
    <property type="entry name" value="Tubulin/FtsZ_GTPase_sf"/>
</dbReference>
<dbReference type="PANTHER" id="PTHR30314:SF3">
    <property type="entry name" value="MITOCHONDRIAL DIVISION PROTEIN FSZA"/>
    <property type="match status" value="1"/>
</dbReference>
<reference evidence="5" key="1">
    <citation type="submission" date="2019-11" db="EMBL/GenBank/DDBJ databases">
        <title>Lipid analysis of CO2-rich subsurface aquifers suggests an autotrophy-based deep biosphere with lysolipids enriched in CPR bacteria.</title>
        <authorList>
            <person name="Probst A.J."/>
            <person name="Elling F.J."/>
            <person name="Castelle C.J."/>
            <person name="Zhu Q."/>
            <person name="Elvert M."/>
            <person name="Birarda G."/>
            <person name="Holman H.-Y."/>
            <person name="Lane K.R."/>
            <person name="Ladd B."/>
            <person name="Ryan M.C."/>
            <person name="Woyke T."/>
            <person name="Hinrichs K.-U."/>
            <person name="Banfield J.F."/>
        </authorList>
    </citation>
    <scope>NUCLEOTIDE SEQUENCE</scope>
    <source>
        <strain evidence="4">CG_2015-01_33_1645</strain>
        <strain evidence="5">CG_2015-04_33_537</strain>
    </source>
</reference>
<dbReference type="GO" id="GO:0003924">
    <property type="term" value="F:GTPase activity"/>
    <property type="evidence" value="ECO:0007669"/>
    <property type="project" value="InterPro"/>
</dbReference>
<dbReference type="SUPFAM" id="SSF52490">
    <property type="entry name" value="Tubulin nucleotide-binding domain-like"/>
    <property type="match status" value="1"/>
</dbReference>
<gene>
    <name evidence="5" type="ORF">GW779_05095</name>
    <name evidence="4" type="ORF">GW910_02995</name>
</gene>